<dbReference type="InterPro" id="IPR047057">
    <property type="entry name" value="MerR_fam"/>
</dbReference>
<dbReference type="InterPro" id="IPR009061">
    <property type="entry name" value="DNA-bd_dom_put_sf"/>
</dbReference>
<dbReference type="eggNOG" id="COG0789">
    <property type="taxonomic scope" value="Bacteria"/>
</dbReference>
<keyword evidence="1" id="KW-0238">DNA-binding</keyword>
<evidence type="ECO:0000313" key="3">
    <source>
        <dbReference type="EMBL" id="KRL56937.1"/>
    </source>
</evidence>
<dbReference type="SMART" id="SM00422">
    <property type="entry name" value="HTH_MERR"/>
    <property type="match status" value="1"/>
</dbReference>
<keyword evidence="4" id="KW-1185">Reference proteome</keyword>
<gene>
    <name evidence="3" type="ORF">FD35_GL001233</name>
</gene>
<comment type="caution">
    <text evidence="3">The sequence shown here is derived from an EMBL/GenBank/DDBJ whole genome shotgun (WGS) entry which is preliminary data.</text>
</comment>
<dbReference type="InterPro" id="IPR000551">
    <property type="entry name" value="MerR-type_HTH_dom"/>
</dbReference>
<feature type="domain" description="HTH merR-type" evidence="2">
    <location>
        <begin position="1"/>
        <end position="70"/>
    </location>
</feature>
<name>A0A0R1RL46_9LACO</name>
<dbReference type="PANTHER" id="PTHR30204:SF97">
    <property type="entry name" value="MERR FAMILY REGULATORY PROTEIN"/>
    <property type="match status" value="1"/>
</dbReference>
<dbReference type="PROSITE" id="PS50937">
    <property type="entry name" value="HTH_MERR_2"/>
    <property type="match status" value="1"/>
</dbReference>
<proteinExistence type="predicted"/>
<dbReference type="Pfam" id="PF13411">
    <property type="entry name" value="MerR_1"/>
    <property type="match status" value="1"/>
</dbReference>
<dbReference type="Gene3D" id="1.10.1660.10">
    <property type="match status" value="1"/>
</dbReference>
<dbReference type="PATRIC" id="fig|1114972.6.peg.1249"/>
<evidence type="ECO:0000313" key="4">
    <source>
        <dbReference type="Proteomes" id="UP000051999"/>
    </source>
</evidence>
<dbReference type="GO" id="GO:0003700">
    <property type="term" value="F:DNA-binding transcription factor activity"/>
    <property type="evidence" value="ECO:0007669"/>
    <property type="project" value="InterPro"/>
</dbReference>
<dbReference type="STRING" id="1114972.FD35_GL001233"/>
<dbReference type="AlphaFoldDB" id="A0A0R1RL46"/>
<organism evidence="3 4">
    <name type="scientific">Furfurilactobacillus rossiae DSM 15814</name>
    <dbReference type="NCBI Taxonomy" id="1114972"/>
    <lineage>
        <taxon>Bacteria</taxon>
        <taxon>Bacillati</taxon>
        <taxon>Bacillota</taxon>
        <taxon>Bacilli</taxon>
        <taxon>Lactobacillales</taxon>
        <taxon>Lactobacillaceae</taxon>
        <taxon>Furfurilactobacillus</taxon>
    </lineage>
</organism>
<dbReference type="Proteomes" id="UP000051999">
    <property type="component" value="Unassembled WGS sequence"/>
</dbReference>
<dbReference type="RefSeq" id="WP_017262527.1">
    <property type="nucleotide sequence ID" value="NZ_AUAW01000004.1"/>
</dbReference>
<dbReference type="SUPFAM" id="SSF46955">
    <property type="entry name" value="Putative DNA-binding domain"/>
    <property type="match status" value="1"/>
</dbReference>
<dbReference type="PANTHER" id="PTHR30204">
    <property type="entry name" value="REDOX-CYCLING DRUG-SENSING TRANSCRIPTIONAL ACTIVATOR SOXR"/>
    <property type="match status" value="1"/>
</dbReference>
<evidence type="ECO:0000259" key="2">
    <source>
        <dbReference type="PROSITE" id="PS50937"/>
    </source>
</evidence>
<sequence>MLTIRKFAELADTTRRTLLFYDEQGLFKPAMVAENGYRYYNYDQLYDLTFILELRKLGLSVLQIKNLLNAGQTPSLDNQLQTLNQTIDAKIQRLDTLKQTLNQRFAPEPARETAALSKPVIVDHSNQEYWRSIQSVTCTEEEISQLYQDFYQKIGTLKLIDKRESGFMTTLPGCIADDYKTASFCIIKAVSPAVPNNVATVNRPAGEYVSVKTFNTTADVCHSLSILHDFIQLHDLKIDRTLWQLNLDEQLSSKAGSSYMLLEYRLLA</sequence>
<accession>A0A0R1RL46</accession>
<protein>
    <submittedName>
        <fullName evidence="3">Transcriptional regulator</fullName>
    </submittedName>
</protein>
<evidence type="ECO:0000256" key="1">
    <source>
        <dbReference type="ARBA" id="ARBA00023125"/>
    </source>
</evidence>
<dbReference type="EMBL" id="AZFF01000002">
    <property type="protein sequence ID" value="KRL56937.1"/>
    <property type="molecule type" value="Genomic_DNA"/>
</dbReference>
<dbReference type="GO" id="GO:0003677">
    <property type="term" value="F:DNA binding"/>
    <property type="evidence" value="ECO:0007669"/>
    <property type="project" value="UniProtKB-KW"/>
</dbReference>
<dbReference type="OrthoDB" id="9814833at2"/>
<reference evidence="3 4" key="1">
    <citation type="journal article" date="2015" name="Genome Announc.">
        <title>Expanding the biotechnology potential of lactobacilli through comparative genomics of 213 strains and associated genera.</title>
        <authorList>
            <person name="Sun Z."/>
            <person name="Harris H.M."/>
            <person name="McCann A."/>
            <person name="Guo C."/>
            <person name="Argimon S."/>
            <person name="Zhang W."/>
            <person name="Yang X."/>
            <person name="Jeffery I.B."/>
            <person name="Cooney J.C."/>
            <person name="Kagawa T.F."/>
            <person name="Liu W."/>
            <person name="Song Y."/>
            <person name="Salvetti E."/>
            <person name="Wrobel A."/>
            <person name="Rasinkangas P."/>
            <person name="Parkhill J."/>
            <person name="Rea M.C."/>
            <person name="O'Sullivan O."/>
            <person name="Ritari J."/>
            <person name="Douillard F.P."/>
            <person name="Paul Ross R."/>
            <person name="Yang R."/>
            <person name="Briner A.E."/>
            <person name="Felis G.E."/>
            <person name="de Vos W.M."/>
            <person name="Barrangou R."/>
            <person name="Klaenhammer T.R."/>
            <person name="Caufield P.W."/>
            <person name="Cui Y."/>
            <person name="Zhang H."/>
            <person name="O'Toole P.W."/>
        </authorList>
    </citation>
    <scope>NUCLEOTIDE SEQUENCE [LARGE SCALE GENOMIC DNA]</scope>
    <source>
        <strain evidence="3 4">DSM 15814</strain>
    </source>
</reference>